<evidence type="ECO:0000259" key="2">
    <source>
        <dbReference type="PROSITE" id="PS51644"/>
    </source>
</evidence>
<protein>
    <recommendedName>
        <fullName evidence="2">HTH OST-type domain-containing protein</fullName>
    </recommendedName>
</protein>
<dbReference type="OrthoDB" id="549353at2759"/>
<dbReference type="Pfam" id="PF19687">
    <property type="entry name" value="MARF1_LOTUS"/>
    <property type="match status" value="1"/>
</dbReference>
<accession>A0A816HBV7</accession>
<evidence type="ECO:0000313" key="7">
    <source>
        <dbReference type="Proteomes" id="UP000663834"/>
    </source>
</evidence>
<comment type="caution">
    <text evidence="4">The sequence shown here is derived from an EMBL/GenBank/DDBJ whole genome shotgun (WGS) entry which is preliminary data.</text>
</comment>
<evidence type="ECO:0000313" key="6">
    <source>
        <dbReference type="EMBL" id="CAF3979226.1"/>
    </source>
</evidence>
<dbReference type="Proteomes" id="UP000663855">
    <property type="component" value="Unassembled WGS sequence"/>
</dbReference>
<feature type="domain" description="HTH OST-type" evidence="2">
    <location>
        <begin position="616"/>
        <end position="689"/>
    </location>
</feature>
<dbReference type="Pfam" id="PF12872">
    <property type="entry name" value="OST-HTH"/>
    <property type="match status" value="4"/>
</dbReference>
<gene>
    <name evidence="6" type="ORF">BYL167_LOCUS12517</name>
    <name evidence="3" type="ORF">CJN711_LOCUS11561</name>
    <name evidence="4" type="ORF">KQP761_LOCUS38281</name>
    <name evidence="5" type="ORF">MBJ925_LOCUS32061</name>
</gene>
<reference evidence="4" key="1">
    <citation type="submission" date="2021-02" db="EMBL/GenBank/DDBJ databases">
        <authorList>
            <person name="Nowell W R."/>
        </authorList>
    </citation>
    <scope>NUCLEOTIDE SEQUENCE</scope>
</reference>
<feature type="domain" description="HTH OST-type" evidence="2">
    <location>
        <begin position="539"/>
        <end position="613"/>
    </location>
</feature>
<dbReference type="Proteomes" id="UP000663834">
    <property type="component" value="Unassembled WGS sequence"/>
</dbReference>
<dbReference type="Proteomes" id="UP000663824">
    <property type="component" value="Unassembled WGS sequence"/>
</dbReference>
<evidence type="ECO:0000313" key="4">
    <source>
        <dbReference type="EMBL" id="CAF1685304.1"/>
    </source>
</evidence>
<dbReference type="EMBL" id="CAJNOV010004924">
    <property type="protein sequence ID" value="CAF1191932.1"/>
    <property type="molecule type" value="Genomic_DNA"/>
</dbReference>
<feature type="domain" description="HTH OST-type" evidence="2">
    <location>
        <begin position="456"/>
        <end position="531"/>
    </location>
</feature>
<evidence type="ECO:0000313" key="5">
    <source>
        <dbReference type="EMBL" id="CAF2155287.1"/>
    </source>
</evidence>
<feature type="compositionally biased region" description="Polar residues" evidence="1">
    <location>
        <begin position="136"/>
        <end position="148"/>
    </location>
</feature>
<dbReference type="EMBL" id="CAJNOW010021762">
    <property type="protein sequence ID" value="CAF1685304.1"/>
    <property type="molecule type" value="Genomic_DNA"/>
</dbReference>
<dbReference type="EMBL" id="CAJNOV010004924">
    <property type="protein sequence ID" value="CAF1191916.1"/>
    <property type="molecule type" value="Genomic_DNA"/>
</dbReference>
<dbReference type="InterPro" id="IPR045602">
    <property type="entry name" value="MARF1_LOTUS"/>
</dbReference>
<evidence type="ECO:0000313" key="3">
    <source>
        <dbReference type="EMBL" id="CAF1191916.1"/>
    </source>
</evidence>
<proteinExistence type="predicted"/>
<dbReference type="Gene3D" id="3.30.420.610">
    <property type="entry name" value="LOTUS domain-like"/>
    <property type="match status" value="3"/>
</dbReference>
<dbReference type="AlphaFoldDB" id="A0A816HBV7"/>
<feature type="region of interest" description="Disordered" evidence="1">
    <location>
        <begin position="115"/>
        <end position="170"/>
    </location>
</feature>
<dbReference type="EMBL" id="CAJOBH010004138">
    <property type="protein sequence ID" value="CAF3979226.1"/>
    <property type="molecule type" value="Genomic_DNA"/>
</dbReference>
<dbReference type="InterPro" id="IPR025605">
    <property type="entry name" value="OST-HTH/LOTUS_dom"/>
</dbReference>
<feature type="domain" description="HTH OST-type" evidence="2">
    <location>
        <begin position="379"/>
        <end position="454"/>
    </location>
</feature>
<organism evidence="4 7">
    <name type="scientific">Rotaria magnacalcarata</name>
    <dbReference type="NCBI Taxonomy" id="392030"/>
    <lineage>
        <taxon>Eukaryota</taxon>
        <taxon>Metazoa</taxon>
        <taxon>Spiralia</taxon>
        <taxon>Gnathifera</taxon>
        <taxon>Rotifera</taxon>
        <taxon>Eurotatoria</taxon>
        <taxon>Bdelloidea</taxon>
        <taxon>Philodinida</taxon>
        <taxon>Philodinidae</taxon>
        <taxon>Rotaria</taxon>
    </lineage>
</organism>
<dbReference type="PROSITE" id="PS51644">
    <property type="entry name" value="HTH_OST"/>
    <property type="match status" value="4"/>
</dbReference>
<dbReference type="InterPro" id="IPR041966">
    <property type="entry name" value="LOTUS-like"/>
</dbReference>
<evidence type="ECO:0000256" key="1">
    <source>
        <dbReference type="SAM" id="MobiDB-lite"/>
    </source>
</evidence>
<dbReference type="Proteomes" id="UP000681967">
    <property type="component" value="Unassembled WGS sequence"/>
</dbReference>
<name>A0A816HBV7_9BILA</name>
<dbReference type="EMBL" id="CAJNRE010017454">
    <property type="protein sequence ID" value="CAF2155287.1"/>
    <property type="molecule type" value="Genomic_DNA"/>
</dbReference>
<sequence>MPSIVRQDSLCSHVDQLRFFDFLEPNFDFKTAMSRFERQVSWLPFVAPTAELDSPTVDNNTTFDSIWQPKSSYLPTLSETPSAFGDDAQQQEISIDSIIDHRNLNNLLSPPTPSFMKISVPSRSNLPARSQEKNSRAMSPSPYESSLPSHKRTKSSTNIHEPEQSVPGASQTALEVATLLKEHPGYMCPMLTLVQEYQSRFRKPLHISELNTARDIIEIQYNGRMGFARLSPSFRATMGSDVLSVRLERPYCTIHCPINFVVSSTFDLPFIRLPLRIFSEHVQHLLTQHSGSMPLGSFLQCYSNYFPPLIDDEYGVPLEHFITCVKNVEIVTDKGVIKRIQTTITPSFSVPLNHMVSDKRSTSSSASSSSSSSTTTTCSLQTFAREVIDLLKQETVHCRLPLSKFVTAYHSKYSRHCRAADYGFDKILDLLLAIPNAVQVLGDGNKRILTLTHRCQVKRFFNDLVRILKNKPQRSMAISEIPREFINFSKKSFDIIDFGVCFLDDLIGELRDNKEVVVDQENGIIKLYRKEQTDVEKFATQLFAEDIINMFRHQQDFNIPFQRFIPMYHHHFGYQCRVQLYGCLRLIDLFEELPNIVQIIEDKNGERIIQLTDEAIRQAVQLNITQLIRQCDGSIPFDHLTKLYAEMYRFELNYEEMGFDSIETMLESMQDKFACVQTNKNTAVIRVMEEHHSEIVFARNVVHILMEAQGETTIWLLKQEMANRYRRELKIEDCQNRLKQYVELIGQNVRLTPPMRFAYEVVKGMRACGLDKMNYEDFLIDYQLRHGNAHCPNPAEYGYPTIDRLFNAIRIVALTRGHRQTKTISLTDEFRMHIRPSYSLHYNNNNRFAQ</sequence>